<feature type="binding site" evidence="12">
    <location>
        <position position="192"/>
    </location>
    <ligand>
        <name>Ca(2+)</name>
        <dbReference type="ChEBI" id="CHEBI:29108"/>
    </ligand>
</feature>
<evidence type="ECO:0000259" key="15">
    <source>
        <dbReference type="Pfam" id="PF09298"/>
    </source>
</evidence>
<dbReference type="SUPFAM" id="SSF63433">
    <property type="entry name" value="Fumarylacetoacetate hydrolase, FAH, N-terminal domain"/>
    <property type="match status" value="1"/>
</dbReference>
<keyword evidence="9 13" id="KW-0585">Phenylalanine catabolism</keyword>
<dbReference type="Pfam" id="PF09298">
    <property type="entry name" value="FAA_hydrolase_N"/>
    <property type="match status" value="1"/>
</dbReference>
<dbReference type="PANTHER" id="PTHR43069:SF5">
    <property type="entry name" value="FUMARYLACETOACETASE"/>
    <property type="match status" value="1"/>
</dbReference>
<dbReference type="InterPro" id="IPR011234">
    <property type="entry name" value="Fumarylacetoacetase-like_C"/>
</dbReference>
<evidence type="ECO:0000313" key="17">
    <source>
        <dbReference type="Proteomes" id="UP000799439"/>
    </source>
</evidence>
<dbReference type="GO" id="GO:0006572">
    <property type="term" value="P:L-tyrosine catabolic process"/>
    <property type="evidence" value="ECO:0007669"/>
    <property type="project" value="UniProtKB-UniRule"/>
</dbReference>
<dbReference type="InterPro" id="IPR015377">
    <property type="entry name" value="Fumarylacetoacetase_N"/>
</dbReference>
<accession>A0A9P4MK75</accession>
<dbReference type="GO" id="GO:0006559">
    <property type="term" value="P:L-phenylalanine catabolic process"/>
    <property type="evidence" value="ECO:0007669"/>
    <property type="project" value="UniProtKB-UniRule"/>
</dbReference>
<dbReference type="GO" id="GO:0046872">
    <property type="term" value="F:metal ion binding"/>
    <property type="evidence" value="ECO:0007669"/>
    <property type="project" value="UniProtKB-UniRule"/>
</dbReference>
<dbReference type="OrthoDB" id="9971669at2759"/>
<feature type="binding site" evidence="12">
    <location>
        <position position="194"/>
    </location>
    <ligand>
        <name>Ca(2+)</name>
        <dbReference type="ChEBI" id="CHEBI:29108"/>
    </ligand>
</feature>
<keyword evidence="4 12" id="KW-0479">Metal-binding</keyword>
<dbReference type="GO" id="GO:0004334">
    <property type="term" value="F:fumarylacetoacetase activity"/>
    <property type="evidence" value="ECO:0007669"/>
    <property type="project" value="UniProtKB-UniRule"/>
</dbReference>
<dbReference type="PANTHER" id="PTHR43069">
    <property type="entry name" value="FUMARYLACETOACETASE"/>
    <property type="match status" value="1"/>
</dbReference>
<protein>
    <recommendedName>
        <fullName evidence="3 13">Fumarylacetoacetase</fullName>
        <ecNumber evidence="3 13">3.7.1.2</ecNumber>
    </recommendedName>
    <alternativeName>
        <fullName evidence="13">Fumarylacetoacetate hydrolase</fullName>
    </alternativeName>
</protein>
<dbReference type="GO" id="GO:1902000">
    <property type="term" value="P:homogentisate catabolic process"/>
    <property type="evidence" value="ECO:0007669"/>
    <property type="project" value="TreeGrafter"/>
</dbReference>
<evidence type="ECO:0000259" key="14">
    <source>
        <dbReference type="Pfam" id="PF01557"/>
    </source>
</evidence>
<comment type="cofactor">
    <cofactor evidence="13">
        <name>Mg(2+)</name>
        <dbReference type="ChEBI" id="CHEBI:18420"/>
    </cofactor>
    <cofactor evidence="13">
        <name>Ca(2+)</name>
        <dbReference type="ChEBI" id="CHEBI:29108"/>
    </cofactor>
</comment>
<comment type="similarity">
    <text evidence="2 13">Belongs to the FAH family.</text>
</comment>
<feature type="binding site" evidence="12">
    <location>
        <position position="250"/>
    </location>
    <ligand>
        <name>Mg(2+)</name>
        <dbReference type="ChEBI" id="CHEBI:18420"/>
    </ligand>
</feature>
<dbReference type="SUPFAM" id="SSF56529">
    <property type="entry name" value="FAH"/>
    <property type="match status" value="1"/>
</dbReference>
<evidence type="ECO:0000256" key="13">
    <source>
        <dbReference type="RuleBase" id="RU366008"/>
    </source>
</evidence>
<feature type="binding site" evidence="12">
    <location>
        <position position="246"/>
    </location>
    <ligand>
        <name>Mg(2+)</name>
        <dbReference type="ChEBI" id="CHEBI:18420"/>
    </ligand>
</feature>
<evidence type="ECO:0000256" key="10">
    <source>
        <dbReference type="PIRSR" id="PIRSR605959-1"/>
    </source>
</evidence>
<dbReference type="InterPro" id="IPR005959">
    <property type="entry name" value="Fumarylacetoacetase"/>
</dbReference>
<evidence type="ECO:0000256" key="1">
    <source>
        <dbReference type="ARBA" id="ARBA00004782"/>
    </source>
</evidence>
<feature type="domain" description="Fumarylacetoacetase N-terminal" evidence="15">
    <location>
        <begin position="16"/>
        <end position="96"/>
    </location>
</feature>
<feature type="domain" description="Fumarylacetoacetase-like C-terminal" evidence="14">
    <location>
        <begin position="111"/>
        <end position="380"/>
    </location>
</feature>
<feature type="binding site" evidence="11">
    <location>
        <position position="233"/>
    </location>
    <ligand>
        <name>substrate</name>
    </ligand>
</feature>
<dbReference type="InterPro" id="IPR036663">
    <property type="entry name" value="Fumarylacetoacetase_C_sf"/>
</dbReference>
<dbReference type="Gene3D" id="3.90.850.10">
    <property type="entry name" value="Fumarylacetoacetase-like, C-terminal domain"/>
    <property type="match status" value="1"/>
</dbReference>
<feature type="binding site" evidence="12">
    <location>
        <position position="226"/>
    </location>
    <ligand>
        <name>Mg(2+)</name>
        <dbReference type="ChEBI" id="CHEBI:18420"/>
    </ligand>
</feature>
<dbReference type="Pfam" id="PF01557">
    <property type="entry name" value="FAA_hydrolase"/>
    <property type="match status" value="1"/>
</dbReference>
<name>A0A9P4MK75_9PEZI</name>
<evidence type="ECO:0000256" key="9">
    <source>
        <dbReference type="ARBA" id="ARBA00023232"/>
    </source>
</evidence>
<sequence length="408" mass="44474">MSSYDEEFADHFGIDNIPFGIASSTWHDSLQAVTRYDNTVIFLAELSITGVPQNVFLQSSLNSFAALGRAIHSLVRSQIQQLIREEKIPGHAKEHVTNVCMALPVVIGDFTDFSCSPTHNRNAGQALMGQARGLPPGYLHMPLGYAGRCSSISVSGTPIHRPRGLYFEHGIEGLQGKRTQVTCGPSRDLDYELEMGVIIGKPVPYGDFLSAKQASQHIFGFILINDWSARDIQQLEMIPVGPLNSKHGATTISAWVISPDALESFKVDRRHIERGQLAPHLLDPKNKVISVDVQTSVISGDISQRHKSVMCTTNVREMDWTFEQIIAHQSSSGCGMRSGDLLGIGTISGPGTHESGCMLEEFVPGSTPRRHYIADNEEVQLVGKCGPGVGFGQCLAKVTPSKDKSAWP</sequence>
<dbReference type="Gene3D" id="2.30.30.230">
    <property type="entry name" value="Fumarylacetoacetase, N-terminal domain"/>
    <property type="match status" value="1"/>
</dbReference>
<evidence type="ECO:0000256" key="12">
    <source>
        <dbReference type="PIRSR" id="PIRSR605959-3"/>
    </source>
</evidence>
<comment type="pathway">
    <text evidence="1 13">Amino-acid degradation; L-phenylalanine degradation; acetoacetate and fumarate from L-phenylalanine: step 6/6.</text>
</comment>
<comment type="catalytic activity">
    <reaction evidence="13">
        <text>4-fumarylacetoacetate + H2O = acetoacetate + fumarate + H(+)</text>
        <dbReference type="Rhea" id="RHEA:10244"/>
        <dbReference type="ChEBI" id="CHEBI:13705"/>
        <dbReference type="ChEBI" id="CHEBI:15377"/>
        <dbReference type="ChEBI" id="CHEBI:15378"/>
        <dbReference type="ChEBI" id="CHEBI:18034"/>
        <dbReference type="ChEBI" id="CHEBI:29806"/>
        <dbReference type="EC" id="3.7.1.2"/>
    </reaction>
</comment>
<evidence type="ECO:0000256" key="7">
    <source>
        <dbReference type="ARBA" id="ARBA00022842"/>
    </source>
</evidence>
<gene>
    <name evidence="16" type="ORF">K461DRAFT_254777</name>
</gene>
<dbReference type="EMBL" id="ML996085">
    <property type="protein sequence ID" value="KAF2152849.1"/>
    <property type="molecule type" value="Genomic_DNA"/>
</dbReference>
<feature type="active site" description="Proton acceptor" evidence="10">
    <location>
        <position position="119"/>
    </location>
</feature>
<dbReference type="EC" id="3.7.1.2" evidence="3 13"/>
<evidence type="ECO:0000256" key="8">
    <source>
        <dbReference type="ARBA" id="ARBA00022878"/>
    </source>
</evidence>
<keyword evidence="6 12" id="KW-0106">Calcium</keyword>
<keyword evidence="7 12" id="KW-0460">Magnesium</keyword>
<proteinExistence type="inferred from homology"/>
<evidence type="ECO:0000256" key="6">
    <source>
        <dbReference type="ARBA" id="ARBA00022837"/>
    </source>
</evidence>
<dbReference type="Proteomes" id="UP000799439">
    <property type="component" value="Unassembled WGS sequence"/>
</dbReference>
<evidence type="ECO:0000256" key="11">
    <source>
        <dbReference type="PIRSR" id="PIRSR605959-2"/>
    </source>
</evidence>
<comment type="caution">
    <text evidence="16">The sequence shown here is derived from an EMBL/GenBank/DDBJ whole genome shotgun (WGS) entry which is preliminary data.</text>
</comment>
<evidence type="ECO:0000256" key="2">
    <source>
        <dbReference type="ARBA" id="ARBA00010211"/>
    </source>
</evidence>
<keyword evidence="5 13" id="KW-0378">Hydrolase</keyword>
<evidence type="ECO:0000313" key="16">
    <source>
        <dbReference type="EMBL" id="KAF2152849.1"/>
    </source>
</evidence>
<dbReference type="InterPro" id="IPR036462">
    <property type="entry name" value="Fumarylacetoacetase_N_sf"/>
</dbReference>
<evidence type="ECO:0000256" key="4">
    <source>
        <dbReference type="ARBA" id="ARBA00022723"/>
    </source>
</evidence>
<dbReference type="AlphaFoldDB" id="A0A9P4MK75"/>
<feature type="binding site" evidence="12">
    <location>
        <position position="226"/>
    </location>
    <ligand>
        <name>Ca(2+)</name>
        <dbReference type="ChEBI" id="CHEBI:29108"/>
    </ligand>
</feature>
<evidence type="ECO:0000256" key="3">
    <source>
        <dbReference type="ARBA" id="ARBA00012094"/>
    </source>
</evidence>
<reference evidence="16" key="1">
    <citation type="journal article" date="2020" name="Stud. Mycol.">
        <title>101 Dothideomycetes genomes: a test case for predicting lifestyles and emergence of pathogens.</title>
        <authorList>
            <person name="Haridas S."/>
            <person name="Albert R."/>
            <person name="Binder M."/>
            <person name="Bloem J."/>
            <person name="Labutti K."/>
            <person name="Salamov A."/>
            <person name="Andreopoulos B."/>
            <person name="Baker S."/>
            <person name="Barry K."/>
            <person name="Bills G."/>
            <person name="Bluhm B."/>
            <person name="Cannon C."/>
            <person name="Castanera R."/>
            <person name="Culley D."/>
            <person name="Daum C."/>
            <person name="Ezra D."/>
            <person name="Gonzalez J."/>
            <person name="Henrissat B."/>
            <person name="Kuo A."/>
            <person name="Liang C."/>
            <person name="Lipzen A."/>
            <person name="Lutzoni F."/>
            <person name="Magnuson J."/>
            <person name="Mondo S."/>
            <person name="Nolan M."/>
            <person name="Ohm R."/>
            <person name="Pangilinan J."/>
            <person name="Park H.-J."/>
            <person name="Ramirez L."/>
            <person name="Alfaro M."/>
            <person name="Sun H."/>
            <person name="Tritt A."/>
            <person name="Yoshinaga Y."/>
            <person name="Zwiers L.-H."/>
            <person name="Turgeon B."/>
            <person name="Goodwin S."/>
            <person name="Spatafora J."/>
            <person name="Crous P."/>
            <person name="Grigoriev I."/>
        </authorList>
    </citation>
    <scope>NUCLEOTIDE SEQUENCE</scope>
    <source>
        <strain evidence="16">CBS 260.36</strain>
    </source>
</reference>
<organism evidence="16 17">
    <name type="scientific">Myriangium duriaei CBS 260.36</name>
    <dbReference type="NCBI Taxonomy" id="1168546"/>
    <lineage>
        <taxon>Eukaryota</taxon>
        <taxon>Fungi</taxon>
        <taxon>Dikarya</taxon>
        <taxon>Ascomycota</taxon>
        <taxon>Pezizomycotina</taxon>
        <taxon>Dothideomycetes</taxon>
        <taxon>Dothideomycetidae</taxon>
        <taxon>Myriangiales</taxon>
        <taxon>Myriangiaceae</taxon>
        <taxon>Myriangium</taxon>
    </lineage>
</organism>
<evidence type="ECO:0000256" key="5">
    <source>
        <dbReference type="ARBA" id="ARBA00022801"/>
    </source>
</evidence>
<keyword evidence="8 13" id="KW-0828">Tyrosine catabolism</keyword>
<feature type="binding site" evidence="11">
    <location>
        <position position="346"/>
    </location>
    <ligand>
        <name>substrate</name>
    </ligand>
</feature>
<feature type="binding site" evidence="12">
    <location>
        <position position="112"/>
    </location>
    <ligand>
        <name>Ca(2+)</name>
        <dbReference type="ChEBI" id="CHEBI:29108"/>
    </ligand>
</feature>
<keyword evidence="17" id="KW-1185">Reference proteome</keyword>